<evidence type="ECO:0000313" key="3">
    <source>
        <dbReference type="Proteomes" id="UP000683360"/>
    </source>
</evidence>
<dbReference type="EMBL" id="CAJPWZ010001300">
    <property type="protein sequence ID" value="CAG2212515.1"/>
    <property type="molecule type" value="Genomic_DNA"/>
</dbReference>
<organism evidence="2 3">
    <name type="scientific">Mytilus edulis</name>
    <name type="common">Blue mussel</name>
    <dbReference type="NCBI Taxonomy" id="6550"/>
    <lineage>
        <taxon>Eukaryota</taxon>
        <taxon>Metazoa</taxon>
        <taxon>Spiralia</taxon>
        <taxon>Lophotrochozoa</taxon>
        <taxon>Mollusca</taxon>
        <taxon>Bivalvia</taxon>
        <taxon>Autobranchia</taxon>
        <taxon>Pteriomorphia</taxon>
        <taxon>Mytilida</taxon>
        <taxon>Mytiloidea</taxon>
        <taxon>Mytilidae</taxon>
        <taxon>Mytilinae</taxon>
        <taxon>Mytilus</taxon>
    </lineage>
</organism>
<comment type="caution">
    <text evidence="2">The sequence shown here is derived from an EMBL/GenBank/DDBJ whole genome shotgun (WGS) entry which is preliminary data.</text>
</comment>
<accession>A0A8S3RSL2</accession>
<dbReference type="Proteomes" id="UP000683360">
    <property type="component" value="Unassembled WGS sequence"/>
</dbReference>
<evidence type="ECO:0000256" key="1">
    <source>
        <dbReference type="SAM" id="MobiDB-lite"/>
    </source>
</evidence>
<sequence length="164" mass="18331">MSNSQELGESTRCPNETVVTAEIHDDEIETSNVSTSINDSCNNSNIRKRPASGNSDISDNKRSRNQTPVSKDEKSKPKPKPKAKSEMKELKDMMLGLTDSMNNMCISLTQRINRTNPSMDEMYIRMKETTANDKDTAIVEISEEVDAEEGVVKNSNRLHADFGM</sequence>
<keyword evidence="3" id="KW-1185">Reference proteome</keyword>
<feature type="compositionally biased region" description="Polar residues" evidence="1">
    <location>
        <begin position="1"/>
        <end position="18"/>
    </location>
</feature>
<feature type="compositionally biased region" description="Polar residues" evidence="1">
    <location>
        <begin position="30"/>
        <end position="45"/>
    </location>
</feature>
<reference evidence="2" key="1">
    <citation type="submission" date="2021-03" db="EMBL/GenBank/DDBJ databases">
        <authorList>
            <person name="Bekaert M."/>
        </authorList>
    </citation>
    <scope>NUCLEOTIDE SEQUENCE</scope>
</reference>
<evidence type="ECO:0000313" key="2">
    <source>
        <dbReference type="EMBL" id="CAG2212515.1"/>
    </source>
</evidence>
<dbReference type="AlphaFoldDB" id="A0A8S3RSL2"/>
<feature type="region of interest" description="Disordered" evidence="1">
    <location>
        <begin position="1"/>
        <end position="88"/>
    </location>
</feature>
<name>A0A8S3RSL2_MYTED</name>
<protein>
    <submittedName>
        <fullName evidence="2">Uncharacterized protein</fullName>
    </submittedName>
</protein>
<gene>
    <name evidence="2" type="ORF">MEDL_26456</name>
</gene>
<proteinExistence type="predicted"/>